<dbReference type="GO" id="GO:0016787">
    <property type="term" value="F:hydrolase activity"/>
    <property type="evidence" value="ECO:0007669"/>
    <property type="project" value="UniProtKB-KW"/>
</dbReference>
<dbReference type="EMBL" id="CAACVJ010000036">
    <property type="protein sequence ID" value="VEP12045.1"/>
    <property type="molecule type" value="Genomic_DNA"/>
</dbReference>
<keyword evidence="2" id="KW-1277">Toxin-antitoxin system</keyword>
<reference evidence="9 10" key="1">
    <citation type="submission" date="2019-01" db="EMBL/GenBank/DDBJ databases">
        <authorList>
            <person name="Brito A."/>
        </authorList>
    </citation>
    <scope>NUCLEOTIDE SEQUENCE [LARGE SCALE GENOMIC DNA]</scope>
    <source>
        <strain evidence="9">1</strain>
    </source>
</reference>
<dbReference type="RefSeq" id="WP_144869862.1">
    <property type="nucleotide sequence ID" value="NZ_LR213883.1"/>
</dbReference>
<dbReference type="Proteomes" id="UP000320055">
    <property type="component" value="Unassembled WGS sequence"/>
</dbReference>
<evidence type="ECO:0000256" key="5">
    <source>
        <dbReference type="ARBA" id="ARBA00022801"/>
    </source>
</evidence>
<keyword evidence="5" id="KW-0378">Hydrolase</keyword>
<evidence type="ECO:0000256" key="4">
    <source>
        <dbReference type="ARBA" id="ARBA00022723"/>
    </source>
</evidence>
<feature type="domain" description="PIN" evidence="8">
    <location>
        <begin position="3"/>
        <end position="121"/>
    </location>
</feature>
<name>A0A563VL60_9CYAN</name>
<dbReference type="InterPro" id="IPR050556">
    <property type="entry name" value="Type_II_TA_system_RNase"/>
</dbReference>
<keyword evidence="4" id="KW-0479">Metal-binding</keyword>
<dbReference type="CDD" id="cd18757">
    <property type="entry name" value="PIN_MtVapC3-like"/>
    <property type="match status" value="1"/>
</dbReference>
<dbReference type="AlphaFoldDB" id="A0A563VL60"/>
<evidence type="ECO:0000256" key="1">
    <source>
        <dbReference type="ARBA" id="ARBA00001946"/>
    </source>
</evidence>
<accession>A0A563VL60</accession>
<dbReference type="OrthoDB" id="9811788at2"/>
<evidence type="ECO:0000256" key="7">
    <source>
        <dbReference type="ARBA" id="ARBA00038093"/>
    </source>
</evidence>
<evidence type="ECO:0000313" key="9">
    <source>
        <dbReference type="EMBL" id="VEP12045.1"/>
    </source>
</evidence>
<dbReference type="GO" id="GO:0004518">
    <property type="term" value="F:nuclease activity"/>
    <property type="evidence" value="ECO:0007669"/>
    <property type="project" value="UniProtKB-KW"/>
</dbReference>
<keyword evidence="3" id="KW-0540">Nuclease</keyword>
<organism evidence="9 10">
    <name type="scientific">Hyella patelloides LEGE 07179</name>
    <dbReference type="NCBI Taxonomy" id="945734"/>
    <lineage>
        <taxon>Bacteria</taxon>
        <taxon>Bacillati</taxon>
        <taxon>Cyanobacteriota</taxon>
        <taxon>Cyanophyceae</taxon>
        <taxon>Pleurocapsales</taxon>
        <taxon>Hyellaceae</taxon>
        <taxon>Hyella</taxon>
    </lineage>
</organism>
<keyword evidence="10" id="KW-1185">Reference proteome</keyword>
<proteinExistence type="inferred from homology"/>
<dbReference type="Pfam" id="PF01850">
    <property type="entry name" value="PIN"/>
    <property type="match status" value="1"/>
</dbReference>
<dbReference type="PANTHER" id="PTHR33653:SF1">
    <property type="entry name" value="RIBONUCLEASE VAPC2"/>
    <property type="match status" value="1"/>
</dbReference>
<sequence length="137" mass="15846">MKVVVDTSIWSLALRRQSQSNDLLVNKLRDLIADGRVVLLGAVRQEILSGIKHQKQFQKLRDHLRAFPNLLLDVEDYELAADYFNICRRNGIQGANTDFLICATSNRRNYEIFTTDKDFINFSQYLPIILTQTSTIR</sequence>
<dbReference type="GO" id="GO:0046872">
    <property type="term" value="F:metal ion binding"/>
    <property type="evidence" value="ECO:0007669"/>
    <property type="project" value="UniProtKB-KW"/>
</dbReference>
<gene>
    <name evidence="9" type="ORF">H1P_1300005</name>
</gene>
<dbReference type="SUPFAM" id="SSF88723">
    <property type="entry name" value="PIN domain-like"/>
    <property type="match status" value="1"/>
</dbReference>
<evidence type="ECO:0000256" key="3">
    <source>
        <dbReference type="ARBA" id="ARBA00022722"/>
    </source>
</evidence>
<protein>
    <submittedName>
        <fullName evidence="9">PilT protein-like</fullName>
    </submittedName>
</protein>
<comment type="similarity">
    <text evidence="7">Belongs to the PINc/VapC protein family.</text>
</comment>
<evidence type="ECO:0000259" key="8">
    <source>
        <dbReference type="Pfam" id="PF01850"/>
    </source>
</evidence>
<dbReference type="InterPro" id="IPR029060">
    <property type="entry name" value="PIN-like_dom_sf"/>
</dbReference>
<dbReference type="PANTHER" id="PTHR33653">
    <property type="entry name" value="RIBONUCLEASE VAPC2"/>
    <property type="match status" value="1"/>
</dbReference>
<dbReference type="Gene3D" id="3.40.50.1010">
    <property type="entry name" value="5'-nuclease"/>
    <property type="match status" value="1"/>
</dbReference>
<keyword evidence="6" id="KW-0460">Magnesium</keyword>
<evidence type="ECO:0000256" key="2">
    <source>
        <dbReference type="ARBA" id="ARBA00022649"/>
    </source>
</evidence>
<evidence type="ECO:0000313" key="10">
    <source>
        <dbReference type="Proteomes" id="UP000320055"/>
    </source>
</evidence>
<evidence type="ECO:0000256" key="6">
    <source>
        <dbReference type="ARBA" id="ARBA00022842"/>
    </source>
</evidence>
<dbReference type="InterPro" id="IPR002716">
    <property type="entry name" value="PIN_dom"/>
</dbReference>
<comment type="cofactor">
    <cofactor evidence="1">
        <name>Mg(2+)</name>
        <dbReference type="ChEBI" id="CHEBI:18420"/>
    </cofactor>
</comment>